<keyword evidence="2" id="KW-1185">Reference proteome</keyword>
<name>A0ABQ9X1G5_9EUKA</name>
<organism evidence="1 2">
    <name type="scientific">Blattamonas nauphoetae</name>
    <dbReference type="NCBI Taxonomy" id="2049346"/>
    <lineage>
        <taxon>Eukaryota</taxon>
        <taxon>Metamonada</taxon>
        <taxon>Preaxostyla</taxon>
        <taxon>Oxymonadida</taxon>
        <taxon>Blattamonas</taxon>
    </lineage>
</organism>
<gene>
    <name evidence="1" type="ORF">BLNAU_19549</name>
</gene>
<dbReference type="Proteomes" id="UP001281761">
    <property type="component" value="Unassembled WGS sequence"/>
</dbReference>
<comment type="caution">
    <text evidence="1">The sequence shown here is derived from an EMBL/GenBank/DDBJ whole genome shotgun (WGS) entry which is preliminary data.</text>
</comment>
<sequence>MDGEFDQINNTHDGWSDCWEQWKHDTHFALPQATRHLVCPSQPLSNHSDQSRERRQDLKCGTTHRSPLHVLTRNSDTPSVHIQHNRSDDFGGSVCEWISLPRSLPSLVHARLVTHHDRRKLSGCEYKCFCVDQDERRFSLLVEWSCWCFLHHQSRNLDAHTEESHLHRKQGLLVSFPDRERHHSVWLSILVRVDQQPNQFCERQTALSGCGQPAELSDSEFSDSKLRLSRIRDPPSNQHPLLFRPSHVTVQRRVSDSQRSRLAWNTGRHQNQECRPNHHGRHNLRESDCDYSIVLYSTQFHLTHFSLSDSRKRHTQIVGRTNTTPC</sequence>
<reference evidence="1 2" key="1">
    <citation type="journal article" date="2022" name="bioRxiv">
        <title>Genomics of Preaxostyla Flagellates Illuminates Evolutionary Transitions and the Path Towards Mitochondrial Loss.</title>
        <authorList>
            <person name="Novak L.V.F."/>
            <person name="Treitli S.C."/>
            <person name="Pyrih J."/>
            <person name="Halakuc P."/>
            <person name="Pipaliya S.V."/>
            <person name="Vacek V."/>
            <person name="Brzon O."/>
            <person name="Soukal P."/>
            <person name="Eme L."/>
            <person name="Dacks J.B."/>
            <person name="Karnkowska A."/>
            <person name="Elias M."/>
            <person name="Hampl V."/>
        </authorList>
    </citation>
    <scope>NUCLEOTIDE SEQUENCE [LARGE SCALE GENOMIC DNA]</scope>
    <source>
        <strain evidence="1">NAU3</strain>
        <tissue evidence="1">Gut</tissue>
    </source>
</reference>
<proteinExistence type="predicted"/>
<evidence type="ECO:0000313" key="2">
    <source>
        <dbReference type="Proteomes" id="UP001281761"/>
    </source>
</evidence>
<dbReference type="EMBL" id="JARBJD010000257">
    <property type="protein sequence ID" value="KAK2945525.1"/>
    <property type="molecule type" value="Genomic_DNA"/>
</dbReference>
<evidence type="ECO:0000313" key="1">
    <source>
        <dbReference type="EMBL" id="KAK2945525.1"/>
    </source>
</evidence>
<protein>
    <submittedName>
        <fullName evidence="1">Uncharacterized protein</fullName>
    </submittedName>
</protein>
<accession>A0ABQ9X1G5</accession>